<dbReference type="CDD" id="cd06974">
    <property type="entry name" value="TerD_like"/>
    <property type="match status" value="1"/>
</dbReference>
<dbReference type="InterPro" id="IPR013520">
    <property type="entry name" value="Ribonucl_H"/>
</dbReference>
<keyword evidence="3" id="KW-0378">Hydrolase</keyword>
<dbReference type="GO" id="GO:0004527">
    <property type="term" value="F:exonuclease activity"/>
    <property type="evidence" value="ECO:0007669"/>
    <property type="project" value="UniProtKB-KW"/>
</dbReference>
<dbReference type="Gene3D" id="3.30.420.10">
    <property type="entry name" value="Ribonuclease H-like superfamily/Ribonuclease H"/>
    <property type="match status" value="1"/>
</dbReference>
<dbReference type="Gene3D" id="2.60.60.30">
    <property type="entry name" value="sav2460 like domains"/>
    <property type="match status" value="1"/>
</dbReference>
<proteinExistence type="inferred from homology"/>
<evidence type="ECO:0000259" key="2">
    <source>
        <dbReference type="PROSITE" id="PS50172"/>
    </source>
</evidence>
<protein>
    <submittedName>
        <fullName evidence="3">Exonuclease</fullName>
    </submittedName>
</protein>
<dbReference type="Proteomes" id="UP000010744">
    <property type="component" value="Unassembled WGS sequence"/>
</dbReference>
<dbReference type="Pfam" id="PF00533">
    <property type="entry name" value="BRCT"/>
    <property type="match status" value="1"/>
</dbReference>
<organism evidence="3 4">
    <name type="scientific">Gordonia rubripertincta NBRC 101908</name>
    <dbReference type="NCBI Taxonomy" id="1077975"/>
    <lineage>
        <taxon>Bacteria</taxon>
        <taxon>Bacillati</taxon>
        <taxon>Actinomycetota</taxon>
        <taxon>Actinomycetes</taxon>
        <taxon>Mycobacteriales</taxon>
        <taxon>Gordoniaceae</taxon>
        <taxon>Gordonia</taxon>
    </lineage>
</organism>
<dbReference type="CDD" id="cd06127">
    <property type="entry name" value="DEDDh"/>
    <property type="match status" value="1"/>
</dbReference>
<comment type="caution">
    <text evidence="3">The sequence shown here is derived from an EMBL/GenBank/DDBJ whole genome shotgun (WGS) entry which is preliminary data.</text>
</comment>
<sequence length="596" mass="63978">MLRTRSGDEVYLLPSHRGWALVDVETSGLNASRDRVLSVAAIAVDRNGQTEAEYSSFFNPGCDPGPVHIHGLTPERLRGAPTFDSAVVQLHELLSGRTLVAHNANFDHGFLVGEAKRAGVTLPITHRLCTVTLTRRLQLDVPNAQLATLARHWQIPQRDAHNAVDDVRVLLEVFRRSLDLANNLGLQVPVVACGSTTRAYPGNVTRVPCPWTDPGRFDAGVGLVQGTKVVITGSTSLPRLELARRLTDAGLDVMNGVSGKTGLLIANTGVPDSRKLRVARDKGIPIVDEATAMRLVERVVPGTPKSVPVIEVLPQTASSRPSKQPVALPWSGRRVLVLGGDHTEAAAIRSRLTTLGATPAINFTAGVTHVLVLDGGHSDPRIRKAHDRQLPILESHHLETLAGDTPIGEPESAVATAAATRAQTPRNLTPGAVMDVPSDVTEFTVNVAWADTAAPIEVDVVAFELDRDHKVLSDDEFVFYNQPASPDGAVRLCIDGDREQGIAVDLPAVDVEIDRIMVGASIETATFGDVGALSVTVDSSELTFATAVLDAATTERSMIIAEIYRRNDVWRIRALGQGYDDSLAEFAVRHGVEVDD</sequence>
<keyword evidence="4" id="KW-1185">Reference proteome</keyword>
<evidence type="ECO:0000313" key="3">
    <source>
        <dbReference type="EMBL" id="GAB84056.1"/>
    </source>
</evidence>
<dbReference type="SUPFAM" id="SSF53098">
    <property type="entry name" value="Ribonuclease H-like"/>
    <property type="match status" value="1"/>
</dbReference>
<dbReference type="PROSITE" id="PS50172">
    <property type="entry name" value="BRCT"/>
    <property type="match status" value="1"/>
</dbReference>
<dbReference type="InterPro" id="IPR036397">
    <property type="entry name" value="RNaseH_sf"/>
</dbReference>
<dbReference type="RefSeq" id="WP_005195109.1">
    <property type="nucleotide sequence ID" value="NZ_BAHB01000028.1"/>
</dbReference>
<dbReference type="InterPro" id="IPR003325">
    <property type="entry name" value="TerD"/>
</dbReference>
<dbReference type="Gene3D" id="3.40.50.10190">
    <property type="entry name" value="BRCT domain"/>
    <property type="match status" value="1"/>
</dbReference>
<dbReference type="Pfam" id="PF00929">
    <property type="entry name" value="RNase_T"/>
    <property type="match status" value="1"/>
</dbReference>
<name>A0ABQ0HP60_GORRU</name>
<dbReference type="Pfam" id="PF02342">
    <property type="entry name" value="TerD"/>
    <property type="match status" value="1"/>
</dbReference>
<dbReference type="InterPro" id="IPR012337">
    <property type="entry name" value="RNaseH-like_sf"/>
</dbReference>
<dbReference type="InterPro" id="IPR051324">
    <property type="entry name" value="Stress/Tellurium_Resist"/>
</dbReference>
<dbReference type="PANTHER" id="PTHR32097:SF4">
    <property type="entry name" value="GENERAL STRESS PROTEIN 16U"/>
    <property type="match status" value="1"/>
</dbReference>
<accession>A0ABQ0HP60</accession>
<dbReference type="EMBL" id="BAHB01000028">
    <property type="protein sequence ID" value="GAB84056.1"/>
    <property type="molecule type" value="Genomic_DNA"/>
</dbReference>
<reference evidence="3 4" key="1">
    <citation type="submission" date="2012-08" db="EMBL/GenBank/DDBJ databases">
        <title>Whole genome shotgun sequence of Gordonia rubripertincta NBRC 101908.</title>
        <authorList>
            <person name="Takarada H."/>
            <person name="Hosoyama A."/>
            <person name="Tsuchikane K."/>
            <person name="Katsumata H."/>
            <person name="Baba S."/>
            <person name="Ohji S."/>
            <person name="Yamazaki S."/>
            <person name="Fujita N."/>
        </authorList>
    </citation>
    <scope>NUCLEOTIDE SEQUENCE [LARGE SCALE GENOMIC DNA]</scope>
    <source>
        <strain evidence="3 4">NBRC 101908</strain>
    </source>
</reference>
<gene>
    <name evidence="3" type="ORF">GORBP_028_00590</name>
</gene>
<dbReference type="InterPro" id="IPR036420">
    <property type="entry name" value="BRCT_dom_sf"/>
</dbReference>
<keyword evidence="3" id="KW-0540">Nuclease</keyword>
<evidence type="ECO:0000256" key="1">
    <source>
        <dbReference type="ARBA" id="ARBA00008775"/>
    </source>
</evidence>
<dbReference type="SMART" id="SM00479">
    <property type="entry name" value="EXOIII"/>
    <property type="match status" value="1"/>
</dbReference>
<dbReference type="InterPro" id="IPR001357">
    <property type="entry name" value="BRCT_dom"/>
</dbReference>
<evidence type="ECO:0000313" key="4">
    <source>
        <dbReference type="Proteomes" id="UP000010744"/>
    </source>
</evidence>
<comment type="similarity">
    <text evidence="1">Belongs to the CAPAB/TerDEXZ family.</text>
</comment>
<dbReference type="PANTHER" id="PTHR32097">
    <property type="entry name" value="CAMP-BINDING PROTEIN 1-RELATED"/>
    <property type="match status" value="1"/>
</dbReference>
<feature type="domain" description="BRCT" evidence="2">
    <location>
        <begin position="219"/>
        <end position="289"/>
    </location>
</feature>
<dbReference type="SUPFAM" id="SSF52113">
    <property type="entry name" value="BRCT domain"/>
    <property type="match status" value="1"/>
</dbReference>
<keyword evidence="3" id="KW-0269">Exonuclease</keyword>